<name>A0A7S7AX87_9SPIR</name>
<sequence length="252" mass="29284">MIKFIYNSACGLIVCKKDALRIANEVFHALLQYIGASEIPSLITDIVLDDLYIAENFSINDFIFGGHTDSDFYETLLELADRIQQIDEKEARLLYEYSAKLGGDTRFQNNIALKYACKTRTYVDNVALISISDSSFWHRQKLNCTLYNGSSIKNELYNFYSADASYLSFEKPPFTLNNNEWFCRTNFTHNNMKIFKEIKTEYYWYNDYFHRNNKAYFEVFDAKGNHIGEASMRGELDRGKADKTKSISNCIN</sequence>
<dbReference type="RefSeq" id="WP_194077197.1">
    <property type="nucleotide sequence ID" value="NZ_CP061839.1"/>
</dbReference>
<protein>
    <submittedName>
        <fullName evidence="1">Uncharacterized protein</fullName>
    </submittedName>
</protein>
<evidence type="ECO:0000313" key="2">
    <source>
        <dbReference type="Proteomes" id="UP000593915"/>
    </source>
</evidence>
<proteinExistence type="predicted"/>
<dbReference type="Proteomes" id="UP000593915">
    <property type="component" value="Chromosome"/>
</dbReference>
<dbReference type="AlphaFoldDB" id="A0A7S7AX87"/>
<gene>
    <name evidence="1" type="ORF">IFE08_04840</name>
</gene>
<accession>A0A7S7AX87</accession>
<organism evidence="1 2">
    <name type="scientific">Treponema pedis</name>
    <dbReference type="NCBI Taxonomy" id="409322"/>
    <lineage>
        <taxon>Bacteria</taxon>
        <taxon>Pseudomonadati</taxon>
        <taxon>Spirochaetota</taxon>
        <taxon>Spirochaetia</taxon>
        <taxon>Spirochaetales</taxon>
        <taxon>Treponemataceae</taxon>
        <taxon>Treponema</taxon>
    </lineage>
</organism>
<evidence type="ECO:0000313" key="1">
    <source>
        <dbReference type="EMBL" id="QOW61702.1"/>
    </source>
</evidence>
<reference evidence="1 2" key="1">
    <citation type="submission" date="2020-09" db="EMBL/GenBank/DDBJ databases">
        <title>Characterization of Treponema spp. from bovine digital dermatitis in Korea.</title>
        <authorList>
            <person name="Espiritu H.M."/>
            <person name="Cho Y.I."/>
            <person name="Mamuad L."/>
        </authorList>
    </citation>
    <scope>NUCLEOTIDE SEQUENCE [LARGE SCALE GENOMIC DNA]</scope>
    <source>
        <strain evidence="1 2">KS1</strain>
    </source>
</reference>
<dbReference type="EMBL" id="CP061839">
    <property type="protein sequence ID" value="QOW61702.1"/>
    <property type="molecule type" value="Genomic_DNA"/>
</dbReference>